<feature type="non-terminal residue" evidence="3">
    <location>
        <position position="140"/>
    </location>
</feature>
<proteinExistence type="predicted"/>
<evidence type="ECO:0000313" key="3">
    <source>
        <dbReference type="EMBL" id="MBN3285637.1"/>
    </source>
</evidence>
<dbReference type="SMART" id="SM00343">
    <property type="entry name" value="ZnF_C2HC"/>
    <property type="match status" value="2"/>
</dbReference>
<dbReference type="Pfam" id="PF23058">
    <property type="entry name" value="RBD_ZCCHC3_2nd"/>
    <property type="match status" value="1"/>
</dbReference>
<keyword evidence="4" id="KW-1185">Reference proteome</keyword>
<keyword evidence="1" id="KW-0862">Zinc</keyword>
<keyword evidence="1" id="KW-0479">Metal-binding</keyword>
<dbReference type="InterPro" id="IPR001878">
    <property type="entry name" value="Znf_CCHC"/>
</dbReference>
<evidence type="ECO:0000256" key="1">
    <source>
        <dbReference type="PROSITE-ProRule" id="PRU00047"/>
    </source>
</evidence>
<sequence length="140" mass="16245">MRVVNVHLYNPYVPAEDVATFLGQFCNVIRPPIKSLDEFGLWNGTWKVRICFRTCADGYEEVWHPPSFFSIGSNRGYLYYVGQPDVCRKCNKRGHKAEKNKKYKKYCRNCAGTGHYTKECKEKRKCNLCGSSAHLFFKCP</sequence>
<accession>A0ABS2YI92</accession>
<dbReference type="Gene3D" id="4.10.60.10">
    <property type="entry name" value="Zinc finger, CCHC-type"/>
    <property type="match status" value="1"/>
</dbReference>
<dbReference type="InterPro" id="IPR036875">
    <property type="entry name" value="Znf_CCHC_sf"/>
</dbReference>
<reference evidence="3" key="1">
    <citation type="journal article" date="2021" name="Cell">
        <title>Tracing the genetic footprints of vertebrate landing in non-teleost ray-finned fishes.</title>
        <authorList>
            <person name="Bi X."/>
            <person name="Wang K."/>
            <person name="Yang L."/>
            <person name="Pan H."/>
            <person name="Jiang H."/>
            <person name="Wei Q."/>
            <person name="Fang M."/>
            <person name="Yu H."/>
            <person name="Zhu C."/>
            <person name="Cai Y."/>
            <person name="He Y."/>
            <person name="Gan X."/>
            <person name="Zeng H."/>
            <person name="Yu D."/>
            <person name="Zhu Y."/>
            <person name="Jiang H."/>
            <person name="Qiu Q."/>
            <person name="Yang H."/>
            <person name="Zhang Y.E."/>
            <person name="Wang W."/>
            <person name="Zhu M."/>
            <person name="He S."/>
            <person name="Zhang G."/>
        </authorList>
    </citation>
    <scope>NUCLEOTIDE SEQUENCE</scope>
    <source>
        <strain evidence="3">Pddl_001</strain>
    </source>
</reference>
<evidence type="ECO:0000313" key="4">
    <source>
        <dbReference type="Proteomes" id="UP001166093"/>
    </source>
</evidence>
<dbReference type="InterPro" id="IPR057811">
    <property type="entry name" value="RBD_ZCCHC3_2nd"/>
</dbReference>
<feature type="non-terminal residue" evidence="3">
    <location>
        <position position="1"/>
    </location>
</feature>
<gene>
    <name evidence="3" type="primary">Zcchc3_10</name>
    <name evidence="3" type="ORF">GTO93_0011074</name>
</gene>
<dbReference type="Proteomes" id="UP001166093">
    <property type="component" value="Unassembled WGS sequence"/>
</dbReference>
<dbReference type="PANTHER" id="PTHR46486:SF1">
    <property type="entry name" value="CCHC-TYPE DOMAIN-CONTAINING PROTEIN"/>
    <property type="match status" value="1"/>
</dbReference>
<dbReference type="PANTHER" id="PTHR46486">
    <property type="entry name" value="CCHC-TYPE DOMAIN-CONTAINING PROTEIN"/>
    <property type="match status" value="1"/>
</dbReference>
<dbReference type="PROSITE" id="PS50158">
    <property type="entry name" value="ZF_CCHC"/>
    <property type="match status" value="1"/>
</dbReference>
<dbReference type="EMBL" id="JAAWVQ010150640">
    <property type="protein sequence ID" value="MBN3285637.1"/>
    <property type="molecule type" value="Genomic_DNA"/>
</dbReference>
<evidence type="ECO:0000259" key="2">
    <source>
        <dbReference type="PROSITE" id="PS50158"/>
    </source>
</evidence>
<keyword evidence="1" id="KW-0863">Zinc-finger</keyword>
<comment type="caution">
    <text evidence="3">The sequence shown here is derived from an EMBL/GenBank/DDBJ whole genome shotgun (WGS) entry which is preliminary data.</text>
</comment>
<feature type="domain" description="CCHC-type" evidence="2">
    <location>
        <begin position="107"/>
        <end position="122"/>
    </location>
</feature>
<name>A0ABS2YI92_POLSP</name>
<protein>
    <submittedName>
        <fullName evidence="3">ZCHC3 protein</fullName>
    </submittedName>
</protein>
<organism evidence="3 4">
    <name type="scientific">Polyodon spathula</name>
    <name type="common">North American paddlefish</name>
    <name type="synonym">Squalus spathula</name>
    <dbReference type="NCBI Taxonomy" id="7913"/>
    <lineage>
        <taxon>Eukaryota</taxon>
        <taxon>Metazoa</taxon>
        <taxon>Chordata</taxon>
        <taxon>Craniata</taxon>
        <taxon>Vertebrata</taxon>
        <taxon>Euteleostomi</taxon>
        <taxon>Actinopterygii</taxon>
        <taxon>Chondrostei</taxon>
        <taxon>Acipenseriformes</taxon>
        <taxon>Polyodontidae</taxon>
        <taxon>Polyodon</taxon>
    </lineage>
</organism>
<dbReference type="SUPFAM" id="SSF57756">
    <property type="entry name" value="Retrovirus zinc finger-like domains"/>
    <property type="match status" value="1"/>
</dbReference>